<proteinExistence type="predicted"/>
<feature type="transmembrane region" description="Helical" evidence="2">
    <location>
        <begin position="163"/>
        <end position="184"/>
    </location>
</feature>
<evidence type="ECO:0000313" key="5">
    <source>
        <dbReference type="Ensembl" id="ENSMMMP00000000036.1"/>
    </source>
</evidence>
<evidence type="ECO:0000256" key="3">
    <source>
        <dbReference type="SAM" id="SignalP"/>
    </source>
</evidence>
<keyword evidence="2" id="KW-0472">Membrane</keyword>
<dbReference type="GO" id="GO:0005198">
    <property type="term" value="F:structural molecule activity"/>
    <property type="evidence" value="ECO:0007669"/>
    <property type="project" value="InterPro"/>
</dbReference>
<dbReference type="AlphaFoldDB" id="A0A8C5YIK2"/>
<dbReference type="Ensembl" id="ENSMMMT00000000042.1">
    <property type="protein sequence ID" value="ENSMMMP00000000036.1"/>
    <property type="gene ID" value="ENSMMMG00000000035.1"/>
</dbReference>
<dbReference type="InterPro" id="IPR000328">
    <property type="entry name" value="GP41-like"/>
</dbReference>
<dbReference type="PANTHER" id="PTHR34313">
    <property type="entry name" value="ENDOGENOUS RETROVIRUS GROUP K MEMBER 113 ENV POLYPROTEIN-RELATED"/>
    <property type="match status" value="1"/>
</dbReference>
<feature type="signal peptide" evidence="3">
    <location>
        <begin position="1"/>
        <end position="17"/>
    </location>
</feature>
<keyword evidence="2" id="KW-0812">Transmembrane</keyword>
<keyword evidence="6" id="KW-1185">Reference proteome</keyword>
<evidence type="ECO:0000259" key="4">
    <source>
        <dbReference type="Pfam" id="PF00517"/>
    </source>
</evidence>
<dbReference type="PANTHER" id="PTHR34313:SF2">
    <property type="entry name" value="ENDOGENOUS RETROVIRUS GROUP K MEMBER 21 ENV POLYPROTEIN-LIKE"/>
    <property type="match status" value="1"/>
</dbReference>
<evidence type="ECO:0000256" key="1">
    <source>
        <dbReference type="ARBA" id="ARBA00004328"/>
    </source>
</evidence>
<protein>
    <recommendedName>
        <fullName evidence="4">Retroviral envelope protein GP41-like domain-containing protein</fullName>
    </recommendedName>
</protein>
<feature type="domain" description="Retroviral envelope protein GP41-like" evidence="4">
    <location>
        <begin position="21"/>
        <end position="206"/>
    </location>
</feature>
<organism evidence="5 6">
    <name type="scientific">Marmota marmota marmota</name>
    <name type="common">Alpine marmot</name>
    <dbReference type="NCBI Taxonomy" id="9994"/>
    <lineage>
        <taxon>Eukaryota</taxon>
        <taxon>Metazoa</taxon>
        <taxon>Chordata</taxon>
        <taxon>Craniata</taxon>
        <taxon>Vertebrata</taxon>
        <taxon>Euteleostomi</taxon>
        <taxon>Mammalia</taxon>
        <taxon>Eutheria</taxon>
        <taxon>Euarchontoglires</taxon>
        <taxon>Glires</taxon>
        <taxon>Rodentia</taxon>
        <taxon>Sciuromorpha</taxon>
        <taxon>Sciuridae</taxon>
        <taxon>Xerinae</taxon>
        <taxon>Marmotini</taxon>
        <taxon>Marmota</taxon>
    </lineage>
</organism>
<feature type="chain" id="PRO_5034943939" description="Retroviral envelope protein GP41-like domain-containing protein" evidence="3">
    <location>
        <begin position="18"/>
        <end position="219"/>
    </location>
</feature>
<evidence type="ECO:0000256" key="2">
    <source>
        <dbReference type="SAM" id="Phobius"/>
    </source>
</evidence>
<sequence>LIGIVIASILAVASVTATAAVAGVALHQGIQTADFMRTWHQDAHLLWQQQKDLDSQLATDVINLQHTVSWLGDQVTILATRSVLKCDWNSSHICVTLVPYNTSDSWETVKRRLNGHQNLTLEIMNLEKTIMDTFSKTLPELTGSDILQKLSSSIANLNPLSHFSTLLSTSLGNTVIIFVLYIVFQCWKKRRQLKHETCLITSAMAHLQKQKEGDVENQM</sequence>
<keyword evidence="3" id="KW-0732">Signal</keyword>
<dbReference type="Pfam" id="PF00517">
    <property type="entry name" value="GP41"/>
    <property type="match status" value="1"/>
</dbReference>
<reference evidence="5" key="2">
    <citation type="submission" date="2025-09" db="UniProtKB">
        <authorList>
            <consortium name="Ensembl"/>
        </authorList>
    </citation>
    <scope>IDENTIFICATION</scope>
</reference>
<name>A0A8C5YIK2_MARMA</name>
<reference evidence="5" key="1">
    <citation type="submission" date="2025-08" db="UniProtKB">
        <authorList>
            <consortium name="Ensembl"/>
        </authorList>
    </citation>
    <scope>IDENTIFICATION</scope>
</reference>
<evidence type="ECO:0000313" key="6">
    <source>
        <dbReference type="Proteomes" id="UP000694407"/>
    </source>
</evidence>
<dbReference type="InterPro" id="IPR051255">
    <property type="entry name" value="Retroviral_env_glycoprotein"/>
</dbReference>
<dbReference type="Proteomes" id="UP000694407">
    <property type="component" value="Unplaced"/>
</dbReference>
<comment type="subcellular location">
    <subcellularLocation>
        <location evidence="1">Virion</location>
    </subcellularLocation>
</comment>
<keyword evidence="2" id="KW-1133">Transmembrane helix</keyword>
<accession>A0A8C5YIK2</accession>
<dbReference type="GeneTree" id="ENSGT01150000287087"/>